<gene>
    <name evidence="7" type="ORF">ACFQ2N_07670</name>
</gene>
<evidence type="ECO:0000313" key="8">
    <source>
        <dbReference type="Proteomes" id="UP001597033"/>
    </source>
</evidence>
<feature type="domain" description="N-acetylmuramoyl-L-alanine amidase" evidence="6">
    <location>
        <begin position="30"/>
        <end position="165"/>
    </location>
</feature>
<reference evidence="8" key="1">
    <citation type="journal article" date="2019" name="Int. J. Syst. Evol. Microbiol.">
        <title>The Global Catalogue of Microorganisms (GCM) 10K type strain sequencing project: providing services to taxonomists for standard genome sequencing and annotation.</title>
        <authorList>
            <consortium name="The Broad Institute Genomics Platform"/>
            <consortium name="The Broad Institute Genome Sequencing Center for Infectious Disease"/>
            <person name="Wu L."/>
            <person name="Ma J."/>
        </authorList>
    </citation>
    <scope>NUCLEOTIDE SEQUENCE [LARGE SCALE GENOMIC DNA]</scope>
    <source>
        <strain evidence="8">CCUG 55854</strain>
    </source>
</reference>
<name>A0ABW3LWI6_9GAMM</name>
<keyword evidence="8" id="KW-1185">Reference proteome</keyword>
<comment type="catalytic activity">
    <reaction evidence="1">
        <text>Hydrolyzes the link between N-acetylmuramoyl residues and L-amino acid residues in certain cell-wall glycopeptides.</text>
        <dbReference type="EC" id="3.5.1.28"/>
    </reaction>
</comment>
<dbReference type="EMBL" id="JBHTKN010000004">
    <property type="protein sequence ID" value="MFD1042223.1"/>
    <property type="molecule type" value="Genomic_DNA"/>
</dbReference>
<dbReference type="PROSITE" id="PS51257">
    <property type="entry name" value="PROKAR_LIPOPROTEIN"/>
    <property type="match status" value="1"/>
</dbReference>
<dbReference type="InterPro" id="IPR036505">
    <property type="entry name" value="Amidase/PGRP_sf"/>
</dbReference>
<evidence type="ECO:0000259" key="6">
    <source>
        <dbReference type="SMART" id="SM00644"/>
    </source>
</evidence>
<protein>
    <recommendedName>
        <fullName evidence="2">N-acetylmuramoyl-L-alanine amidase</fullName>
        <ecNumber evidence="2">3.5.1.28</ecNumber>
    </recommendedName>
</protein>
<comment type="caution">
    <text evidence="7">The sequence shown here is derived from an EMBL/GenBank/DDBJ whole genome shotgun (WGS) entry which is preliminary data.</text>
</comment>
<keyword evidence="4" id="KW-0961">Cell wall biogenesis/degradation</keyword>
<evidence type="ECO:0000256" key="3">
    <source>
        <dbReference type="ARBA" id="ARBA00022801"/>
    </source>
</evidence>
<dbReference type="InterPro" id="IPR051206">
    <property type="entry name" value="NAMLAA_amidase_2"/>
</dbReference>
<dbReference type="EC" id="3.5.1.28" evidence="2"/>
<evidence type="ECO:0000256" key="2">
    <source>
        <dbReference type="ARBA" id="ARBA00011901"/>
    </source>
</evidence>
<sequence length="247" mass="27161">MSYRWLLSILCLLLGACGHAPPRQTNPLAQWEPSPNFDERRPIVIVIHATEQESVARSLRTLSTRNSGGPVSAHYLVGADGALYQLVEDSRRAWHAGGGSWGTIDDLNSASIGIELDNDGTEAFPPAQVDALLRLLDDLCTRLRIPRHAVIAHADMAPTRKRDPGALFPWAQLAHAGYGLWPDPADGEPPAGFDPWLALQAIGYPLDDPAATVRAYRRHFRGDEAGELDAQDHRILHSLVLQARRLR</sequence>
<dbReference type="Pfam" id="PF01510">
    <property type="entry name" value="Amidase_2"/>
    <property type="match status" value="1"/>
</dbReference>
<evidence type="ECO:0000256" key="4">
    <source>
        <dbReference type="ARBA" id="ARBA00023316"/>
    </source>
</evidence>
<dbReference type="GO" id="GO:0008745">
    <property type="term" value="F:N-acetylmuramoyl-L-alanine amidase activity"/>
    <property type="evidence" value="ECO:0007669"/>
    <property type="project" value="UniProtKB-EC"/>
</dbReference>
<keyword evidence="5" id="KW-0732">Signal</keyword>
<feature type="chain" id="PRO_5045654456" description="N-acetylmuramoyl-L-alanine amidase" evidence="5">
    <location>
        <begin position="21"/>
        <end position="247"/>
    </location>
</feature>
<accession>A0ABW3LWI6</accession>
<evidence type="ECO:0000256" key="1">
    <source>
        <dbReference type="ARBA" id="ARBA00001561"/>
    </source>
</evidence>
<evidence type="ECO:0000256" key="5">
    <source>
        <dbReference type="SAM" id="SignalP"/>
    </source>
</evidence>
<keyword evidence="3 7" id="KW-0378">Hydrolase</keyword>
<dbReference type="CDD" id="cd06583">
    <property type="entry name" value="PGRP"/>
    <property type="match status" value="1"/>
</dbReference>
<dbReference type="SUPFAM" id="SSF55846">
    <property type="entry name" value="N-acetylmuramoyl-L-alanine amidase-like"/>
    <property type="match status" value="1"/>
</dbReference>
<organism evidence="7 8">
    <name type="scientific">Pseudoxanthomonas kaohsiungensis</name>
    <dbReference type="NCBI Taxonomy" id="283923"/>
    <lineage>
        <taxon>Bacteria</taxon>
        <taxon>Pseudomonadati</taxon>
        <taxon>Pseudomonadota</taxon>
        <taxon>Gammaproteobacteria</taxon>
        <taxon>Lysobacterales</taxon>
        <taxon>Lysobacteraceae</taxon>
        <taxon>Pseudoxanthomonas</taxon>
    </lineage>
</organism>
<dbReference type="InterPro" id="IPR002502">
    <property type="entry name" value="Amidase_domain"/>
</dbReference>
<feature type="signal peptide" evidence="5">
    <location>
        <begin position="1"/>
        <end position="20"/>
    </location>
</feature>
<dbReference type="PANTHER" id="PTHR30417">
    <property type="entry name" value="N-ACETYLMURAMOYL-L-ALANINE AMIDASE AMID"/>
    <property type="match status" value="1"/>
</dbReference>
<dbReference type="PANTHER" id="PTHR30417:SF1">
    <property type="entry name" value="N-ACETYLMURAMOYL-L-ALANINE AMIDASE AMID"/>
    <property type="match status" value="1"/>
</dbReference>
<evidence type="ECO:0000313" key="7">
    <source>
        <dbReference type="EMBL" id="MFD1042223.1"/>
    </source>
</evidence>
<dbReference type="Gene3D" id="3.40.80.10">
    <property type="entry name" value="Peptidoglycan recognition protein-like"/>
    <property type="match status" value="1"/>
</dbReference>
<proteinExistence type="predicted"/>
<dbReference type="RefSeq" id="WP_162375853.1">
    <property type="nucleotide sequence ID" value="NZ_JBHTKN010000004.1"/>
</dbReference>
<dbReference type="Proteomes" id="UP001597033">
    <property type="component" value="Unassembled WGS sequence"/>
</dbReference>
<dbReference type="SMART" id="SM00644">
    <property type="entry name" value="Ami_2"/>
    <property type="match status" value="1"/>
</dbReference>